<dbReference type="GO" id="GO:0034220">
    <property type="term" value="P:monoatomic ion transmembrane transport"/>
    <property type="evidence" value="ECO:0007669"/>
    <property type="project" value="UniProtKB-KW"/>
</dbReference>
<comment type="caution">
    <text evidence="3">The sequence shown here is derived from an EMBL/GenBank/DDBJ whole genome shotgun (WGS) entry which is preliminary data.</text>
</comment>
<dbReference type="InterPro" id="IPR011992">
    <property type="entry name" value="EF-hand-dom_pair"/>
</dbReference>
<evidence type="ECO:0000259" key="2">
    <source>
        <dbReference type="PROSITE" id="PS50222"/>
    </source>
</evidence>
<dbReference type="EMBL" id="CAMXCT030004103">
    <property type="protein sequence ID" value="CAL4794989.1"/>
    <property type="molecule type" value="Genomic_DNA"/>
</dbReference>
<dbReference type="OrthoDB" id="186625at2759"/>
<dbReference type="InterPro" id="IPR018247">
    <property type="entry name" value="EF_Hand_1_Ca_BS"/>
</dbReference>
<dbReference type="Gene3D" id="1.10.238.10">
    <property type="entry name" value="EF-hand"/>
    <property type="match status" value="1"/>
</dbReference>
<dbReference type="Proteomes" id="UP001152797">
    <property type="component" value="Unassembled WGS sequence"/>
</dbReference>
<organism evidence="3">
    <name type="scientific">Cladocopium goreaui</name>
    <dbReference type="NCBI Taxonomy" id="2562237"/>
    <lineage>
        <taxon>Eukaryota</taxon>
        <taxon>Sar</taxon>
        <taxon>Alveolata</taxon>
        <taxon>Dinophyceae</taxon>
        <taxon>Suessiales</taxon>
        <taxon>Symbiodiniaceae</taxon>
        <taxon>Cladocopium</taxon>
    </lineage>
</organism>
<dbReference type="InterPro" id="IPR002048">
    <property type="entry name" value="EF_hand_dom"/>
</dbReference>
<dbReference type="CDD" id="cd00051">
    <property type="entry name" value="EFh"/>
    <property type="match status" value="1"/>
</dbReference>
<accession>A0A9P1GEE9</accession>
<dbReference type="PROSITE" id="PS50222">
    <property type="entry name" value="EF_HAND_2"/>
    <property type="match status" value="2"/>
</dbReference>
<dbReference type="EMBL" id="CAMXCT010004103">
    <property type="protein sequence ID" value="CAI4007677.1"/>
    <property type="molecule type" value="Genomic_DNA"/>
</dbReference>
<keyword evidence="1" id="KW-0106">Calcium</keyword>
<evidence type="ECO:0000313" key="3">
    <source>
        <dbReference type="EMBL" id="CAI4007677.1"/>
    </source>
</evidence>
<feature type="domain" description="EF-hand" evidence="2">
    <location>
        <begin position="52"/>
        <end position="87"/>
    </location>
</feature>
<keyword evidence="4" id="KW-0407">Ion channel</keyword>
<dbReference type="Pfam" id="PF13499">
    <property type="entry name" value="EF-hand_7"/>
    <property type="match status" value="1"/>
</dbReference>
<feature type="non-terminal residue" evidence="3">
    <location>
        <position position="1"/>
    </location>
</feature>
<evidence type="ECO:0000256" key="1">
    <source>
        <dbReference type="ARBA" id="ARBA00022837"/>
    </source>
</evidence>
<keyword evidence="5" id="KW-1185">Reference proteome</keyword>
<reference evidence="3" key="1">
    <citation type="submission" date="2022-10" db="EMBL/GenBank/DDBJ databases">
        <authorList>
            <person name="Chen Y."/>
            <person name="Dougan E. K."/>
            <person name="Chan C."/>
            <person name="Rhodes N."/>
            <person name="Thang M."/>
        </authorList>
    </citation>
    <scope>NUCLEOTIDE SEQUENCE</scope>
</reference>
<evidence type="ECO:0000313" key="4">
    <source>
        <dbReference type="EMBL" id="CAL4794989.1"/>
    </source>
</evidence>
<dbReference type="AlphaFoldDB" id="A0A9P1GEE9"/>
<gene>
    <name evidence="3" type="ORF">C1SCF055_LOCUS33214</name>
</gene>
<dbReference type="SMART" id="SM00054">
    <property type="entry name" value="EFh"/>
    <property type="match status" value="2"/>
</dbReference>
<reference evidence="4 5" key="2">
    <citation type="submission" date="2024-05" db="EMBL/GenBank/DDBJ databases">
        <authorList>
            <person name="Chen Y."/>
            <person name="Shah S."/>
            <person name="Dougan E. K."/>
            <person name="Thang M."/>
            <person name="Chan C."/>
        </authorList>
    </citation>
    <scope>NUCLEOTIDE SEQUENCE [LARGE SCALE GENOMIC DNA]</scope>
</reference>
<dbReference type="GO" id="GO:0005509">
    <property type="term" value="F:calcium ion binding"/>
    <property type="evidence" value="ECO:0007669"/>
    <property type="project" value="InterPro"/>
</dbReference>
<sequence length="318" mass="35206">MKYMAKHKAQVEALRDIFLEIDADHSSLVSIDELKEAMSEQKLASFIESLDISTHDIWSLFLIIDADESGTISLDEFVSGCMQLHGPAKSFQLAKMSYENKVTRQEIKHLSVQVSQLQRHFQLDQMPPFRATQRATRVAKSGCLRGSTMSSALGGCIRFTPGDPQRSLRQCLREALKGNLVPFILAEESCTLHALEALLAADVMTEPSSQCVSMRLAALEQRRQRDYKRFFAQALRSSILSGSCVALVFEDDAVVDLGEEAWLQRSPSKGTSLEVLPDEWSLSCFFSGSALPPEIFAPMTFNARGKAPLLLPDGSDNG</sequence>
<proteinExistence type="predicted"/>
<feature type="domain" description="EF-hand" evidence="2">
    <location>
        <begin position="9"/>
        <end position="44"/>
    </location>
</feature>
<keyword evidence="4" id="KW-0813">Transport</keyword>
<keyword evidence="4" id="KW-0406">Ion transport</keyword>
<dbReference type="EMBL" id="CAMXCT020004103">
    <property type="protein sequence ID" value="CAL1161052.1"/>
    <property type="molecule type" value="Genomic_DNA"/>
</dbReference>
<evidence type="ECO:0000313" key="5">
    <source>
        <dbReference type="Proteomes" id="UP001152797"/>
    </source>
</evidence>
<dbReference type="PROSITE" id="PS00018">
    <property type="entry name" value="EF_HAND_1"/>
    <property type="match status" value="1"/>
</dbReference>
<protein>
    <submittedName>
        <fullName evidence="4">Sodium channel protein type 11 subunit alpha</fullName>
    </submittedName>
</protein>
<name>A0A9P1GEE9_9DINO</name>
<dbReference type="SUPFAM" id="SSF47473">
    <property type="entry name" value="EF-hand"/>
    <property type="match status" value="1"/>
</dbReference>